<dbReference type="OrthoDB" id="9847824at2"/>
<feature type="signal peptide" evidence="2">
    <location>
        <begin position="1"/>
        <end position="22"/>
    </location>
</feature>
<sequence precursor="true">MRFLIASMMLASLIVMSTGCICGPGGYGAYGPGYVGGCGEIAGCDSCGSGGCEPTCGFNGGYEPACGFDGGCGDPGCGCGGPVCDPCCINPCAVVCGLFRSIGSCIFGCGGCNSGCGTLYVDEWASCPPACCDPCNSCGDYVGGGGCGCGGGCDGGSCGPVGPACGRGLASIWGFRYMGTSCGGGGCGCSAGSCGSYGSSGGCGCQGHSVEVGYSHGGYSNGEIIHEQGPSLHPQILPQQNVPHAVEPPAETLPKPKPSQANARRTPAHLVRGSQATRVSQVRR</sequence>
<gene>
    <name evidence="3" type="ORF">Poly24_15100</name>
</gene>
<evidence type="ECO:0008006" key="5">
    <source>
        <dbReference type="Google" id="ProtNLM"/>
    </source>
</evidence>
<dbReference type="EMBL" id="CP036348">
    <property type="protein sequence ID" value="QDV67806.1"/>
    <property type="molecule type" value="Genomic_DNA"/>
</dbReference>
<evidence type="ECO:0000313" key="4">
    <source>
        <dbReference type="Proteomes" id="UP000315082"/>
    </source>
</evidence>
<dbReference type="KEGG" id="rcf:Poly24_15100"/>
<name>A0A518JQI6_9BACT</name>
<feature type="chain" id="PRO_5021820870" description="Stigma-specific protein, Stig1" evidence="2">
    <location>
        <begin position="23"/>
        <end position="284"/>
    </location>
</feature>
<evidence type="ECO:0000256" key="1">
    <source>
        <dbReference type="SAM" id="MobiDB-lite"/>
    </source>
</evidence>
<evidence type="ECO:0000313" key="3">
    <source>
        <dbReference type="EMBL" id="QDV67806.1"/>
    </source>
</evidence>
<dbReference type="PROSITE" id="PS51257">
    <property type="entry name" value="PROKAR_LIPOPROTEIN"/>
    <property type="match status" value="1"/>
</dbReference>
<dbReference type="Proteomes" id="UP000315082">
    <property type="component" value="Chromosome"/>
</dbReference>
<protein>
    <recommendedName>
        <fullName evidence="5">Stigma-specific protein, Stig1</fullName>
    </recommendedName>
</protein>
<dbReference type="AlphaFoldDB" id="A0A518JQI6"/>
<evidence type="ECO:0000256" key="2">
    <source>
        <dbReference type="SAM" id="SignalP"/>
    </source>
</evidence>
<reference evidence="3 4" key="1">
    <citation type="submission" date="2019-02" db="EMBL/GenBank/DDBJ databases">
        <title>Deep-cultivation of Planctomycetes and their phenomic and genomic characterization uncovers novel biology.</title>
        <authorList>
            <person name="Wiegand S."/>
            <person name="Jogler M."/>
            <person name="Boedeker C."/>
            <person name="Pinto D."/>
            <person name="Vollmers J."/>
            <person name="Rivas-Marin E."/>
            <person name="Kohn T."/>
            <person name="Peeters S.H."/>
            <person name="Heuer A."/>
            <person name="Rast P."/>
            <person name="Oberbeckmann S."/>
            <person name="Bunk B."/>
            <person name="Jeske O."/>
            <person name="Meyerdierks A."/>
            <person name="Storesund J.E."/>
            <person name="Kallscheuer N."/>
            <person name="Luecker S."/>
            <person name="Lage O.M."/>
            <person name="Pohl T."/>
            <person name="Merkel B.J."/>
            <person name="Hornburger P."/>
            <person name="Mueller R.-W."/>
            <person name="Bruemmer F."/>
            <person name="Labrenz M."/>
            <person name="Spormann A.M."/>
            <person name="Op den Camp H."/>
            <person name="Overmann J."/>
            <person name="Amann R."/>
            <person name="Jetten M.S.M."/>
            <person name="Mascher T."/>
            <person name="Medema M.H."/>
            <person name="Devos D.P."/>
            <person name="Kaster A.-K."/>
            <person name="Ovreas L."/>
            <person name="Rohde M."/>
            <person name="Galperin M.Y."/>
            <person name="Jogler C."/>
        </authorList>
    </citation>
    <scope>NUCLEOTIDE SEQUENCE [LARGE SCALE GENOMIC DNA]</scope>
    <source>
        <strain evidence="3 4">Poly24</strain>
    </source>
</reference>
<keyword evidence="4" id="KW-1185">Reference proteome</keyword>
<feature type="region of interest" description="Disordered" evidence="1">
    <location>
        <begin position="245"/>
        <end position="284"/>
    </location>
</feature>
<keyword evidence="2" id="KW-0732">Signal</keyword>
<organism evidence="3 4">
    <name type="scientific">Rosistilla carotiformis</name>
    <dbReference type="NCBI Taxonomy" id="2528017"/>
    <lineage>
        <taxon>Bacteria</taxon>
        <taxon>Pseudomonadati</taxon>
        <taxon>Planctomycetota</taxon>
        <taxon>Planctomycetia</taxon>
        <taxon>Pirellulales</taxon>
        <taxon>Pirellulaceae</taxon>
        <taxon>Rosistilla</taxon>
    </lineage>
</organism>
<accession>A0A518JQI6</accession>
<proteinExistence type="predicted"/>
<feature type="compositionally biased region" description="Polar residues" evidence="1">
    <location>
        <begin position="274"/>
        <end position="284"/>
    </location>
</feature>
<dbReference type="RefSeq" id="WP_145092585.1">
    <property type="nucleotide sequence ID" value="NZ_CP036348.1"/>
</dbReference>